<dbReference type="NCBIfam" id="NF040506">
    <property type="entry name" value="PG0870_Nterm"/>
    <property type="match status" value="1"/>
</dbReference>
<accession>A0AAN4VWB6</accession>
<reference evidence="3 4" key="1">
    <citation type="submission" date="2021-12" db="EMBL/GenBank/DDBJ databases">
        <title>Genome sequencing of bacteria with rrn-lacking chromosome and rrn-plasmid.</title>
        <authorList>
            <person name="Anda M."/>
            <person name="Iwasaki W."/>
        </authorList>
    </citation>
    <scope>NUCLEOTIDE SEQUENCE [LARGE SCALE GENOMIC DNA]</scope>
    <source>
        <strain evidence="3 4">NBRC 15940</strain>
    </source>
</reference>
<evidence type="ECO:0000313" key="4">
    <source>
        <dbReference type="Proteomes" id="UP001310022"/>
    </source>
</evidence>
<comment type="caution">
    <text evidence="3">The sequence shown here is derived from an EMBL/GenBank/DDBJ whole genome shotgun (WGS) entry which is preliminary data.</text>
</comment>
<proteinExistence type="predicted"/>
<dbReference type="AlphaFoldDB" id="A0AAN4VWB6"/>
<evidence type="ECO:0000313" key="3">
    <source>
        <dbReference type="EMBL" id="GJM61176.1"/>
    </source>
</evidence>
<feature type="domain" description="Zinc beta-ribbon finger putative" evidence="2">
    <location>
        <begin position="19"/>
        <end position="68"/>
    </location>
</feature>
<sequence length="371" mass="42847">MRNFNHHIGLDLPQAGHVKKKIACPSCGKKAKFVRYYNFEKDEYLPEQYGRCDRQESCGYHLIPEKSFWIKKPDPPILKRAANEETPKKFIPKPKHTLPTHLCHSSLHGQDNFTKGIQQLFGNRAAQKVLNNFLIGTSPLWQGATIFWQMDADLRLKAGKVMQYGQDLKRVKTNGHSRINWVHSLLKKEDKLNPNFELEQCFFGEHQLHQIGTHDEIVITESAKNAVLGWLWMPQYIWLSSEGANGLKIEKCSPLLGRTVYLLPDFSEQCRADWYEKGHEIAQHLHINFRLLQIGETINDGSDIADLILNDAQVCDRIQYINKSIDVDYFKALCPPGRPIEDQFLFFIKYFKGDEAKAYDVLSQIYSSPPF</sequence>
<dbReference type="InterPro" id="IPR047731">
    <property type="entry name" value="Zinc_ribbon_put"/>
</dbReference>
<evidence type="ECO:0000259" key="2">
    <source>
        <dbReference type="Pfam" id="PF21957"/>
    </source>
</evidence>
<name>A0AAN4VWB6_9BACT</name>
<dbReference type="InterPro" id="IPR045951">
    <property type="entry name" value="DUF6371"/>
</dbReference>
<dbReference type="Pfam" id="PF19898">
    <property type="entry name" value="DUF6371"/>
    <property type="match status" value="1"/>
</dbReference>
<dbReference type="Proteomes" id="UP001310022">
    <property type="component" value="Unassembled WGS sequence"/>
</dbReference>
<dbReference type="RefSeq" id="WP_338236772.1">
    <property type="nucleotide sequence ID" value="NZ_BQKE01000001.1"/>
</dbReference>
<dbReference type="Pfam" id="PF21957">
    <property type="entry name" value="Zn_ribbon_16"/>
    <property type="match status" value="1"/>
</dbReference>
<evidence type="ECO:0000259" key="1">
    <source>
        <dbReference type="Pfam" id="PF19898"/>
    </source>
</evidence>
<dbReference type="EMBL" id="BQKE01000001">
    <property type="protein sequence ID" value="GJM61176.1"/>
    <property type="molecule type" value="Genomic_DNA"/>
</dbReference>
<gene>
    <name evidence="3" type="ORF">PEDI_17280</name>
</gene>
<feature type="domain" description="DUF6371" evidence="1">
    <location>
        <begin position="111"/>
        <end position="265"/>
    </location>
</feature>
<protein>
    <submittedName>
        <fullName evidence="3">Uncharacterized protein</fullName>
    </submittedName>
</protein>
<organism evidence="3 4">
    <name type="scientific">Persicobacter diffluens</name>
    <dbReference type="NCBI Taxonomy" id="981"/>
    <lineage>
        <taxon>Bacteria</taxon>
        <taxon>Pseudomonadati</taxon>
        <taxon>Bacteroidota</taxon>
        <taxon>Cytophagia</taxon>
        <taxon>Cytophagales</taxon>
        <taxon>Persicobacteraceae</taxon>
        <taxon>Persicobacter</taxon>
    </lineage>
</organism>
<keyword evidence="4" id="KW-1185">Reference proteome</keyword>